<sequence>MWQSQYGQLNTGAVIMEVVGSLLSQGLYGRLSTSQSNHILVGSWLFFGVVVGTGYRGSLIASLNLPRQPRRPETVEELVTAVKG</sequence>
<comment type="caution">
    <text evidence="2">The sequence shown here is derived from an EMBL/GenBank/DDBJ whole genome shotgun (WGS) entry which is preliminary data.</text>
</comment>
<keyword evidence="1" id="KW-0472">Membrane</keyword>
<gene>
    <name evidence="2" type="ORF">Pcinc_000019</name>
</gene>
<accession>A0AAE1L6P3</accession>
<evidence type="ECO:0000313" key="3">
    <source>
        <dbReference type="Proteomes" id="UP001286313"/>
    </source>
</evidence>
<name>A0AAE1L6P3_PETCI</name>
<dbReference type="Gene3D" id="1.10.287.70">
    <property type="match status" value="1"/>
</dbReference>
<keyword evidence="3" id="KW-1185">Reference proteome</keyword>
<reference evidence="2" key="1">
    <citation type="submission" date="2023-10" db="EMBL/GenBank/DDBJ databases">
        <title>Genome assemblies of two species of porcelain crab, Petrolisthes cinctipes and Petrolisthes manimaculis (Anomura: Porcellanidae).</title>
        <authorList>
            <person name="Angst P."/>
        </authorList>
    </citation>
    <scope>NUCLEOTIDE SEQUENCE</scope>
    <source>
        <strain evidence="2">PB745_01</strain>
        <tissue evidence="2">Gill</tissue>
    </source>
</reference>
<keyword evidence="1" id="KW-0812">Transmembrane</keyword>
<dbReference type="Proteomes" id="UP001286313">
    <property type="component" value="Unassembled WGS sequence"/>
</dbReference>
<dbReference type="AlphaFoldDB" id="A0AAE1L6P3"/>
<dbReference type="EMBL" id="JAWQEG010000003">
    <property type="protein sequence ID" value="KAK3896275.1"/>
    <property type="molecule type" value="Genomic_DNA"/>
</dbReference>
<keyword evidence="1" id="KW-1133">Transmembrane helix</keyword>
<evidence type="ECO:0000313" key="2">
    <source>
        <dbReference type="EMBL" id="KAK3896275.1"/>
    </source>
</evidence>
<organism evidence="2 3">
    <name type="scientific">Petrolisthes cinctipes</name>
    <name type="common">Flat porcelain crab</name>
    <dbReference type="NCBI Taxonomy" id="88211"/>
    <lineage>
        <taxon>Eukaryota</taxon>
        <taxon>Metazoa</taxon>
        <taxon>Ecdysozoa</taxon>
        <taxon>Arthropoda</taxon>
        <taxon>Crustacea</taxon>
        <taxon>Multicrustacea</taxon>
        <taxon>Malacostraca</taxon>
        <taxon>Eumalacostraca</taxon>
        <taxon>Eucarida</taxon>
        <taxon>Decapoda</taxon>
        <taxon>Pleocyemata</taxon>
        <taxon>Anomura</taxon>
        <taxon>Galatheoidea</taxon>
        <taxon>Porcellanidae</taxon>
        <taxon>Petrolisthes</taxon>
    </lineage>
</organism>
<proteinExistence type="predicted"/>
<protein>
    <submittedName>
        <fullName evidence="2">Uncharacterized protein</fullName>
    </submittedName>
</protein>
<evidence type="ECO:0000256" key="1">
    <source>
        <dbReference type="SAM" id="Phobius"/>
    </source>
</evidence>
<feature type="transmembrane region" description="Helical" evidence="1">
    <location>
        <begin position="39"/>
        <end position="61"/>
    </location>
</feature>